<sequence precursor="true">MLQSLTRILAMSACITLLAHNNAKAGADLYVMAEESTPPYAFVEHGIKKGIDHDIIVEAAKRMNIRVEIDMVPWIRMYKSIETGVCDAGSAFFHVKERESFAIFTNTPLHHSTYSVFIRKDSKLEYSSIESLYGKTIGVSRGYRLNNDFKEAVDRGFIQIEETNNISMNIRKVMAGRLDCMVANYDVTMLELSRAGLRGQLIALNPPLLERKPLHFVFSKAGRYGNNKEFIAKFESTLDAMKNDGTFKRIYDRYYAKQ</sequence>
<dbReference type="SUPFAM" id="SSF53850">
    <property type="entry name" value="Periplasmic binding protein-like II"/>
    <property type="match status" value="1"/>
</dbReference>
<feature type="domain" description="Solute-binding protein family 3/N-terminal" evidence="3">
    <location>
        <begin position="28"/>
        <end position="258"/>
    </location>
</feature>
<dbReference type="AlphaFoldDB" id="A0A0H3A5J1"/>
<dbReference type="EMBL" id="CP000527">
    <property type="protein sequence ID" value="ABM27271.1"/>
    <property type="molecule type" value="Genomic_DNA"/>
</dbReference>
<feature type="chain" id="PRO_5002604017" evidence="2">
    <location>
        <begin position="26"/>
        <end position="258"/>
    </location>
</feature>
<dbReference type="PANTHER" id="PTHR35936">
    <property type="entry name" value="MEMBRANE-BOUND LYTIC MUREIN TRANSGLYCOSYLASE F"/>
    <property type="match status" value="1"/>
</dbReference>
<dbReference type="HOGENOM" id="CLU_064076_8_0_7"/>
<protein>
    <submittedName>
        <fullName evidence="4">Amino acid ABC transporter substrate-binding protein, PAAT family</fullName>
    </submittedName>
</protein>
<proteinExistence type="predicted"/>
<accession>A0A0H3A5J1</accession>
<evidence type="ECO:0000313" key="4">
    <source>
        <dbReference type="EMBL" id="ABM27271.1"/>
    </source>
</evidence>
<dbReference type="KEGG" id="dvl:Dvul_0247"/>
<dbReference type="SMART" id="SM00062">
    <property type="entry name" value="PBPb"/>
    <property type="match status" value="1"/>
</dbReference>
<dbReference type="InterPro" id="IPR001638">
    <property type="entry name" value="Solute-binding_3/MltF_N"/>
</dbReference>
<name>A0A0H3A5J1_NITV4</name>
<gene>
    <name evidence="4" type="ordered locus">Dvul_0247</name>
</gene>
<reference evidence="5" key="1">
    <citation type="journal article" date="2009" name="Environ. Microbiol.">
        <title>Contribution of mobile genetic elements to Desulfovibrio vulgaris genome plasticity.</title>
        <authorList>
            <person name="Walker C.B."/>
            <person name="Stolyar S."/>
            <person name="Chivian D."/>
            <person name="Pinel N."/>
            <person name="Gabster J.A."/>
            <person name="Dehal P.S."/>
            <person name="He Z."/>
            <person name="Yang Z.K."/>
            <person name="Yen H.C."/>
            <person name="Zhou J."/>
            <person name="Wall J.D."/>
            <person name="Hazen T.C."/>
            <person name="Arkin A.P."/>
            <person name="Stahl D.A."/>
        </authorList>
    </citation>
    <scope>NUCLEOTIDE SEQUENCE [LARGE SCALE GENOMIC DNA]</scope>
    <source>
        <strain evidence="5">DP4</strain>
    </source>
</reference>
<evidence type="ECO:0000259" key="3">
    <source>
        <dbReference type="SMART" id="SM00062"/>
    </source>
</evidence>
<evidence type="ECO:0000256" key="2">
    <source>
        <dbReference type="SAM" id="SignalP"/>
    </source>
</evidence>
<keyword evidence="1 2" id="KW-0732">Signal</keyword>
<dbReference type="Proteomes" id="UP000009173">
    <property type="component" value="Chromosome"/>
</dbReference>
<dbReference type="Gene3D" id="3.40.190.10">
    <property type="entry name" value="Periplasmic binding protein-like II"/>
    <property type="match status" value="2"/>
</dbReference>
<dbReference type="Pfam" id="PF00497">
    <property type="entry name" value="SBP_bac_3"/>
    <property type="match status" value="1"/>
</dbReference>
<organism evidence="4 5">
    <name type="scientific">Nitratidesulfovibrio vulgaris (strain DP4)</name>
    <name type="common">Desulfovibrio vulgaris</name>
    <dbReference type="NCBI Taxonomy" id="391774"/>
    <lineage>
        <taxon>Bacteria</taxon>
        <taxon>Pseudomonadati</taxon>
        <taxon>Thermodesulfobacteriota</taxon>
        <taxon>Desulfovibrionia</taxon>
        <taxon>Desulfovibrionales</taxon>
        <taxon>Desulfovibrionaceae</taxon>
        <taxon>Nitratidesulfovibrio</taxon>
    </lineage>
</organism>
<evidence type="ECO:0000313" key="5">
    <source>
        <dbReference type="Proteomes" id="UP000009173"/>
    </source>
</evidence>
<feature type="signal peptide" evidence="2">
    <location>
        <begin position="1"/>
        <end position="25"/>
    </location>
</feature>
<dbReference type="RefSeq" id="WP_011791490.1">
    <property type="nucleotide sequence ID" value="NC_008751.1"/>
</dbReference>
<evidence type="ECO:0000256" key="1">
    <source>
        <dbReference type="ARBA" id="ARBA00022729"/>
    </source>
</evidence>
<dbReference type="PANTHER" id="PTHR35936:SF25">
    <property type="entry name" value="ABC TRANSPORTER SUBSTRATE-BINDING PROTEIN"/>
    <property type="match status" value="1"/>
</dbReference>